<feature type="compositionally biased region" description="Polar residues" evidence="6">
    <location>
        <begin position="299"/>
        <end position="323"/>
    </location>
</feature>
<dbReference type="InterPro" id="IPR000620">
    <property type="entry name" value="EamA_dom"/>
</dbReference>
<feature type="transmembrane region" description="Helical" evidence="7">
    <location>
        <begin position="64"/>
        <end position="81"/>
    </location>
</feature>
<keyword evidence="10" id="KW-1185">Reference proteome</keyword>
<name>A0ABS7FN45_9ACTN</name>
<organism evidence="9 10">
    <name type="scientific">Actinomadura parmotrematis</name>
    <dbReference type="NCBI Taxonomy" id="2864039"/>
    <lineage>
        <taxon>Bacteria</taxon>
        <taxon>Bacillati</taxon>
        <taxon>Actinomycetota</taxon>
        <taxon>Actinomycetes</taxon>
        <taxon>Streptosporangiales</taxon>
        <taxon>Thermomonosporaceae</taxon>
        <taxon>Actinomadura</taxon>
    </lineage>
</organism>
<feature type="transmembrane region" description="Helical" evidence="7">
    <location>
        <begin position="176"/>
        <end position="196"/>
    </location>
</feature>
<dbReference type="Pfam" id="PF00892">
    <property type="entry name" value="EamA"/>
    <property type="match status" value="2"/>
</dbReference>
<dbReference type="PANTHER" id="PTHR32322">
    <property type="entry name" value="INNER MEMBRANE TRANSPORTER"/>
    <property type="match status" value="1"/>
</dbReference>
<feature type="domain" description="EamA" evidence="8">
    <location>
        <begin position="152"/>
        <end position="280"/>
    </location>
</feature>
<evidence type="ECO:0000256" key="3">
    <source>
        <dbReference type="ARBA" id="ARBA00022692"/>
    </source>
</evidence>
<feature type="region of interest" description="Disordered" evidence="6">
    <location>
        <begin position="289"/>
        <end position="323"/>
    </location>
</feature>
<feature type="transmembrane region" description="Helical" evidence="7">
    <location>
        <begin position="239"/>
        <end position="257"/>
    </location>
</feature>
<feature type="transmembrane region" description="Helical" evidence="7">
    <location>
        <begin position="7"/>
        <end position="28"/>
    </location>
</feature>
<keyword evidence="5 7" id="KW-0472">Membrane</keyword>
<dbReference type="Proteomes" id="UP000774570">
    <property type="component" value="Unassembled WGS sequence"/>
</dbReference>
<keyword evidence="3 7" id="KW-0812">Transmembrane</keyword>
<sequence length="323" mass="32814">MTRRGWTLFAAMCVLWGVPYLMIKVAVAEVSVPVVVFARTAAGALLLLPFAVRSGGLAAARARWRPLLLFAALEILGPWALLSDAERTLSSSMTGLLIAAVPIAGVLIGRLAGDAERLGPARWAGLLVGLGGVALLAAPHLGGGSARAFGEVLLVVLGYATAPIVMARRLQDVPSVALSTVCLAVGALVYAVPAALTRPAAAPSGKALAALAGLGVLCTAVAFLVFFELLREAGTSRAMVFTYVNPAVAVAGGVLLLDEPLDAGILASFALILAGSVLATLRGRAAPAAQGTAYPGTDGQRTVSTTDSSSASQEWSTPRGHTT</sequence>
<dbReference type="InterPro" id="IPR037185">
    <property type="entry name" value="EmrE-like"/>
</dbReference>
<dbReference type="InterPro" id="IPR050638">
    <property type="entry name" value="AA-Vitamin_Transporters"/>
</dbReference>
<keyword evidence="4 7" id="KW-1133">Transmembrane helix</keyword>
<feature type="domain" description="EamA" evidence="8">
    <location>
        <begin position="5"/>
        <end position="136"/>
    </location>
</feature>
<dbReference type="PANTHER" id="PTHR32322:SF2">
    <property type="entry name" value="EAMA DOMAIN-CONTAINING PROTEIN"/>
    <property type="match status" value="1"/>
</dbReference>
<comment type="subcellular location">
    <subcellularLocation>
        <location evidence="1">Membrane</location>
        <topology evidence="1">Multi-pass membrane protein</topology>
    </subcellularLocation>
</comment>
<feature type="transmembrane region" description="Helical" evidence="7">
    <location>
        <begin position="263"/>
        <end position="281"/>
    </location>
</feature>
<evidence type="ECO:0000313" key="10">
    <source>
        <dbReference type="Proteomes" id="UP000774570"/>
    </source>
</evidence>
<gene>
    <name evidence="9" type="ORF">K1Y72_05095</name>
</gene>
<evidence type="ECO:0000313" key="9">
    <source>
        <dbReference type="EMBL" id="MBW8481736.1"/>
    </source>
</evidence>
<evidence type="ECO:0000256" key="5">
    <source>
        <dbReference type="ARBA" id="ARBA00023136"/>
    </source>
</evidence>
<evidence type="ECO:0000256" key="4">
    <source>
        <dbReference type="ARBA" id="ARBA00022989"/>
    </source>
</evidence>
<dbReference type="SUPFAM" id="SSF103481">
    <property type="entry name" value="Multidrug resistance efflux transporter EmrE"/>
    <property type="match status" value="2"/>
</dbReference>
<feature type="transmembrane region" description="Helical" evidence="7">
    <location>
        <begin position="123"/>
        <end position="142"/>
    </location>
</feature>
<accession>A0ABS7FN45</accession>
<feature type="transmembrane region" description="Helical" evidence="7">
    <location>
        <begin position="93"/>
        <end position="111"/>
    </location>
</feature>
<dbReference type="EMBL" id="JAIBOA010000003">
    <property type="protein sequence ID" value="MBW8481736.1"/>
    <property type="molecule type" value="Genomic_DNA"/>
</dbReference>
<evidence type="ECO:0000256" key="2">
    <source>
        <dbReference type="ARBA" id="ARBA00007362"/>
    </source>
</evidence>
<evidence type="ECO:0000259" key="8">
    <source>
        <dbReference type="Pfam" id="PF00892"/>
    </source>
</evidence>
<comment type="caution">
    <text evidence="9">The sequence shown here is derived from an EMBL/GenBank/DDBJ whole genome shotgun (WGS) entry which is preliminary data.</text>
</comment>
<feature type="transmembrane region" description="Helical" evidence="7">
    <location>
        <begin position="34"/>
        <end position="52"/>
    </location>
</feature>
<feature type="transmembrane region" description="Helical" evidence="7">
    <location>
        <begin position="148"/>
        <end position="167"/>
    </location>
</feature>
<protein>
    <submittedName>
        <fullName evidence="9">DMT family transporter</fullName>
    </submittedName>
</protein>
<comment type="similarity">
    <text evidence="2">Belongs to the EamA transporter family.</text>
</comment>
<evidence type="ECO:0000256" key="7">
    <source>
        <dbReference type="SAM" id="Phobius"/>
    </source>
</evidence>
<reference evidence="9 10" key="1">
    <citation type="submission" date="2021-07" db="EMBL/GenBank/DDBJ databases">
        <title>Actinomadura sp. PM05-2 isolated from lichen.</title>
        <authorList>
            <person name="Somphong A."/>
            <person name="Phongsopitanun W."/>
            <person name="Tanasupawat S."/>
            <person name="Peongsungnone V."/>
        </authorList>
    </citation>
    <scope>NUCLEOTIDE SEQUENCE [LARGE SCALE GENOMIC DNA]</scope>
    <source>
        <strain evidence="9 10">PM05-2</strain>
    </source>
</reference>
<dbReference type="RefSeq" id="WP_220163731.1">
    <property type="nucleotide sequence ID" value="NZ_JAIBOA010000003.1"/>
</dbReference>
<feature type="transmembrane region" description="Helical" evidence="7">
    <location>
        <begin position="208"/>
        <end position="227"/>
    </location>
</feature>
<evidence type="ECO:0000256" key="1">
    <source>
        <dbReference type="ARBA" id="ARBA00004141"/>
    </source>
</evidence>
<proteinExistence type="inferred from homology"/>
<evidence type="ECO:0000256" key="6">
    <source>
        <dbReference type="SAM" id="MobiDB-lite"/>
    </source>
</evidence>